<dbReference type="CDD" id="cd06558">
    <property type="entry name" value="crotonase-like"/>
    <property type="match status" value="1"/>
</dbReference>
<organism evidence="5 6">
    <name type="scientific">Pontibacillus litoralis JSM 072002</name>
    <dbReference type="NCBI Taxonomy" id="1385512"/>
    <lineage>
        <taxon>Bacteria</taxon>
        <taxon>Bacillati</taxon>
        <taxon>Bacillota</taxon>
        <taxon>Bacilli</taxon>
        <taxon>Bacillales</taxon>
        <taxon>Bacillaceae</taxon>
        <taxon>Pontibacillus</taxon>
    </lineage>
</organism>
<dbReference type="SUPFAM" id="SSF52096">
    <property type="entry name" value="ClpP/crotonase"/>
    <property type="match status" value="1"/>
</dbReference>
<reference evidence="5 6" key="1">
    <citation type="submission" date="2013-08" db="EMBL/GenBank/DDBJ databases">
        <authorList>
            <person name="Huang J."/>
            <person name="Wang G."/>
        </authorList>
    </citation>
    <scope>NUCLEOTIDE SEQUENCE [LARGE SCALE GENOMIC DNA]</scope>
    <source>
        <strain evidence="5 6">JSM 072002</strain>
    </source>
</reference>
<dbReference type="InterPro" id="IPR029045">
    <property type="entry name" value="ClpP/crotonase-like_dom_sf"/>
</dbReference>
<keyword evidence="6" id="KW-1185">Reference proteome</keyword>
<dbReference type="STRING" id="1385512.N784_15920"/>
<sequence length="344" mass="38830">MIEQVLCTIKENGIGSIVLNRPKALNSLTYEMVTTIHQALRAWENDDQVQIVVMQGAGEKGFCAGGDIKAIYESRNDPTLLEKASTFFSAEYELDQYVYHYSKPIVACLDGIVMGGGVGLSFGANYKIVTDRTKWAMPEMNIGFFPDVGAGYFLNQAPGYIGRYLALTASVITASDVLYIHAANVYMPVEKLQAFINRIEQVNWHQQDNSLAEWIHHYEEEAPNESKLATIQEDVDRHFADETVEEIVESLQAEESAFAKETKETLLSKSPISLKVTLHHIVDCADKSFATSFQNDVVLAKNFVQNEDFYEGARSVLVDKDRNPQYTYKHLEDVTYEMVQSFFR</sequence>
<evidence type="ECO:0000259" key="4">
    <source>
        <dbReference type="Pfam" id="PF16113"/>
    </source>
</evidence>
<comment type="catalytic activity">
    <reaction evidence="1">
        <text>3-hydroxy-2-methylpropanoyl-CoA + H2O = 3-hydroxy-2-methylpropanoate + CoA + H(+)</text>
        <dbReference type="Rhea" id="RHEA:20888"/>
        <dbReference type="ChEBI" id="CHEBI:11805"/>
        <dbReference type="ChEBI" id="CHEBI:15377"/>
        <dbReference type="ChEBI" id="CHEBI:15378"/>
        <dbReference type="ChEBI" id="CHEBI:57287"/>
        <dbReference type="ChEBI" id="CHEBI:57340"/>
        <dbReference type="EC" id="3.1.2.4"/>
    </reaction>
</comment>
<dbReference type="RefSeq" id="WP_036833569.1">
    <property type="nucleotide sequence ID" value="NZ_AVPG01000007.1"/>
</dbReference>
<gene>
    <name evidence="5" type="ORF">N784_15920</name>
</gene>
<name>A0A0A5HUR9_9BACI</name>
<comment type="caution">
    <text evidence="5">The sequence shown here is derived from an EMBL/GenBank/DDBJ whole genome shotgun (WGS) entry which is preliminary data.</text>
</comment>
<proteinExistence type="predicted"/>
<dbReference type="EMBL" id="AVPG01000007">
    <property type="protein sequence ID" value="KGX87382.1"/>
    <property type="molecule type" value="Genomic_DNA"/>
</dbReference>
<dbReference type="Proteomes" id="UP000030401">
    <property type="component" value="Unassembled WGS sequence"/>
</dbReference>
<dbReference type="GO" id="GO:0003860">
    <property type="term" value="F:3-hydroxyisobutyryl-CoA hydrolase activity"/>
    <property type="evidence" value="ECO:0007669"/>
    <property type="project" value="UniProtKB-EC"/>
</dbReference>
<dbReference type="AlphaFoldDB" id="A0A0A5HUR9"/>
<accession>A0A0A5HUR9</accession>
<protein>
    <recommendedName>
        <fullName evidence="2">3-hydroxyisobutyryl-CoA hydrolase</fullName>
        <ecNumber evidence="2">3.1.2.4</ecNumber>
    </recommendedName>
</protein>
<keyword evidence="3 5" id="KW-0378">Hydrolase</keyword>
<dbReference type="eggNOG" id="COG1024">
    <property type="taxonomic scope" value="Bacteria"/>
</dbReference>
<dbReference type="PANTHER" id="PTHR43176">
    <property type="entry name" value="3-HYDROXYISOBUTYRYL-COA HYDROLASE-RELATED"/>
    <property type="match status" value="1"/>
</dbReference>
<dbReference type="PANTHER" id="PTHR43176:SF3">
    <property type="entry name" value="3-HYDROXYISOBUTYRYL-COA HYDROLASE, MITOCHONDRIAL"/>
    <property type="match status" value="1"/>
</dbReference>
<evidence type="ECO:0000313" key="6">
    <source>
        <dbReference type="Proteomes" id="UP000030401"/>
    </source>
</evidence>
<evidence type="ECO:0000256" key="2">
    <source>
        <dbReference type="ARBA" id="ARBA00011915"/>
    </source>
</evidence>
<dbReference type="Pfam" id="PF16113">
    <property type="entry name" value="ECH_2"/>
    <property type="match status" value="1"/>
</dbReference>
<dbReference type="NCBIfam" id="NF004127">
    <property type="entry name" value="PRK05617.1"/>
    <property type="match status" value="1"/>
</dbReference>
<feature type="domain" description="Enoyl-CoA hydratase/isomerase" evidence="4">
    <location>
        <begin position="15"/>
        <end position="343"/>
    </location>
</feature>
<evidence type="ECO:0000256" key="3">
    <source>
        <dbReference type="ARBA" id="ARBA00022801"/>
    </source>
</evidence>
<evidence type="ECO:0000313" key="5">
    <source>
        <dbReference type="EMBL" id="KGX87382.1"/>
    </source>
</evidence>
<dbReference type="OrthoDB" id="9775794at2"/>
<dbReference type="InterPro" id="IPR032259">
    <property type="entry name" value="HIBYL-CoA-H"/>
</dbReference>
<dbReference type="EC" id="3.1.2.4" evidence="2"/>
<dbReference type="GO" id="GO:0006574">
    <property type="term" value="P:L-valine catabolic process"/>
    <property type="evidence" value="ECO:0007669"/>
    <property type="project" value="TreeGrafter"/>
</dbReference>
<dbReference type="InterPro" id="IPR045004">
    <property type="entry name" value="ECH_dom"/>
</dbReference>
<dbReference type="Gene3D" id="3.90.226.10">
    <property type="entry name" value="2-enoyl-CoA Hydratase, Chain A, domain 1"/>
    <property type="match status" value="1"/>
</dbReference>
<evidence type="ECO:0000256" key="1">
    <source>
        <dbReference type="ARBA" id="ARBA00001709"/>
    </source>
</evidence>